<reference evidence="2 3" key="1">
    <citation type="submission" date="2020-11" db="EMBL/GenBank/DDBJ databases">
        <authorList>
            <person name="Kim M.K."/>
        </authorList>
    </citation>
    <scope>NUCLEOTIDE SEQUENCE [LARGE SCALE GENOMIC DNA]</scope>
    <source>
        <strain evidence="2 3">BT683</strain>
    </source>
</reference>
<dbReference type="SUPFAM" id="SSF140931">
    <property type="entry name" value="Fic-like"/>
    <property type="match status" value="1"/>
</dbReference>
<comment type="caution">
    <text evidence="2">The sequence shown here is derived from an EMBL/GenBank/DDBJ whole genome shotgun (WGS) entry which is preliminary data.</text>
</comment>
<dbReference type="Gene3D" id="1.10.3290.10">
    <property type="entry name" value="Fido-like domain"/>
    <property type="match status" value="1"/>
</dbReference>
<name>A0ABS0IIR7_9BACT</name>
<dbReference type="PROSITE" id="PS51459">
    <property type="entry name" value="FIDO"/>
    <property type="match status" value="1"/>
</dbReference>
<evidence type="ECO:0000313" key="2">
    <source>
        <dbReference type="EMBL" id="MBF9238260.1"/>
    </source>
</evidence>
<dbReference type="InterPro" id="IPR036597">
    <property type="entry name" value="Fido-like_dom_sf"/>
</dbReference>
<dbReference type="RefSeq" id="WP_196282632.1">
    <property type="nucleotide sequence ID" value="NZ_JADQDQ010000005.1"/>
</dbReference>
<proteinExistence type="predicted"/>
<evidence type="ECO:0000259" key="1">
    <source>
        <dbReference type="PROSITE" id="PS51459"/>
    </source>
</evidence>
<feature type="domain" description="Fido" evidence="1">
    <location>
        <begin position="99"/>
        <end position="256"/>
    </location>
</feature>
<dbReference type="EMBL" id="JADQDQ010000005">
    <property type="protein sequence ID" value="MBF9238260.1"/>
    <property type="molecule type" value="Genomic_DNA"/>
</dbReference>
<gene>
    <name evidence="2" type="ORF">I2I05_12720</name>
</gene>
<sequence length="472" mass="53888">MMNAAMPLFAALDRLKADLDILRPLAPEQEQRVMQKFRLDWNYHSNAIEGNSLTLGETRSLLLHGLTAEGKPLRDHLDIKGHNEAILGLEEVVHDTRPLTEQFIREMHKVLLGEEHYKPAHTPSGQPTRQRIVPGQYKSSTNNVQTATGETFFFATPEETPAKMHDLLTWYRQETETPTLHPVALAAEFHHRFVSIHPFDDGNGRMSRLLMNLILMRHGYPITVIKADEPTRNRYLAALSSADAGDPEPFLRFIIENVEASLRLMIRAAKGESIEEPDDMDKRIALLKKQIQNKEEFGKASWNLLTQTRLYDTTIRYWLEDLGHEFARIDSLFDEVKIRLEVQDTSHRYFEGASGPTLSKALEFATDAFTNTERLISSVKLSFEWRRFLSSAIPFSQGSYLELKFDQYDYNATAAVYEYIDNGFGCKPEQLYQAKYRSSTDAIRIHGINQQLASKVLDLIETKVAEADSSPS</sequence>
<protein>
    <submittedName>
        <fullName evidence="2">Fic family protein</fullName>
    </submittedName>
</protein>
<dbReference type="PANTHER" id="PTHR13504">
    <property type="entry name" value="FIDO DOMAIN-CONTAINING PROTEIN DDB_G0283145"/>
    <property type="match status" value="1"/>
</dbReference>
<evidence type="ECO:0000313" key="3">
    <source>
        <dbReference type="Proteomes" id="UP000597617"/>
    </source>
</evidence>
<organism evidence="2 3">
    <name type="scientific">Hymenobacter jeongseonensis</name>
    <dbReference type="NCBI Taxonomy" id="2791027"/>
    <lineage>
        <taxon>Bacteria</taxon>
        <taxon>Pseudomonadati</taxon>
        <taxon>Bacteroidota</taxon>
        <taxon>Cytophagia</taxon>
        <taxon>Cytophagales</taxon>
        <taxon>Hymenobacteraceae</taxon>
        <taxon>Hymenobacter</taxon>
    </lineage>
</organism>
<dbReference type="InterPro" id="IPR040198">
    <property type="entry name" value="Fido_containing"/>
</dbReference>
<dbReference type="Proteomes" id="UP000597617">
    <property type="component" value="Unassembled WGS sequence"/>
</dbReference>
<dbReference type="InterPro" id="IPR003812">
    <property type="entry name" value="Fido"/>
</dbReference>
<dbReference type="Pfam" id="PF02661">
    <property type="entry name" value="Fic"/>
    <property type="match status" value="1"/>
</dbReference>
<keyword evidence="3" id="KW-1185">Reference proteome</keyword>
<accession>A0ABS0IIR7</accession>
<dbReference type="PANTHER" id="PTHR13504:SF38">
    <property type="entry name" value="FIDO DOMAIN-CONTAINING PROTEIN"/>
    <property type="match status" value="1"/>
</dbReference>